<organism evidence="1">
    <name type="scientific">Harvfovirus sp</name>
    <dbReference type="NCBI Taxonomy" id="2487768"/>
    <lineage>
        <taxon>Viruses</taxon>
        <taxon>Varidnaviria</taxon>
        <taxon>Bamfordvirae</taxon>
        <taxon>Nucleocytoviricota</taxon>
        <taxon>Megaviricetes</taxon>
        <taxon>Imitervirales</taxon>
        <taxon>Mimiviridae</taxon>
        <taxon>Klosneuvirinae</taxon>
    </lineage>
</organism>
<dbReference type="EMBL" id="MK072271">
    <property type="protein sequence ID" value="AYV81368.1"/>
    <property type="molecule type" value="Genomic_DNA"/>
</dbReference>
<name>A0A3G5A2B6_9VIRU</name>
<accession>A0A3G5A2B6</accession>
<evidence type="ECO:0000313" key="1">
    <source>
        <dbReference type="EMBL" id="AYV81368.1"/>
    </source>
</evidence>
<protein>
    <submittedName>
        <fullName evidence="1">Uncharacterized protein</fullName>
    </submittedName>
</protein>
<feature type="non-terminal residue" evidence="1">
    <location>
        <position position="48"/>
    </location>
</feature>
<reference evidence="1" key="1">
    <citation type="submission" date="2018-10" db="EMBL/GenBank/DDBJ databases">
        <title>Hidden diversity of soil giant viruses.</title>
        <authorList>
            <person name="Schulz F."/>
            <person name="Alteio L."/>
            <person name="Goudeau D."/>
            <person name="Ryan E.M."/>
            <person name="Malmstrom R.R."/>
            <person name="Blanchard J."/>
            <person name="Woyke T."/>
        </authorList>
    </citation>
    <scope>NUCLEOTIDE SEQUENCE</scope>
    <source>
        <strain evidence="1">HAV1</strain>
    </source>
</reference>
<sequence>MFIDCNEVKILSCIQLRENINLTREWQCIITELTANRKDYLTLRTRFV</sequence>
<gene>
    <name evidence="1" type="ORF">Harvfovirus29_17</name>
</gene>
<proteinExistence type="predicted"/>